<comment type="caution">
    <text evidence="10">The sequence shown here is derived from an EMBL/GenBank/DDBJ whole genome shotgun (WGS) entry which is preliminary data.</text>
</comment>
<feature type="region of interest" description="Disordered" evidence="7">
    <location>
        <begin position="108"/>
        <end position="127"/>
    </location>
</feature>
<evidence type="ECO:0000256" key="6">
    <source>
        <dbReference type="RuleBase" id="RU367110"/>
    </source>
</evidence>
<dbReference type="PROSITE" id="PS00518">
    <property type="entry name" value="ZF_RING_1"/>
    <property type="match status" value="1"/>
</dbReference>
<dbReference type="InterPro" id="IPR001841">
    <property type="entry name" value="Znf_RING"/>
</dbReference>
<dbReference type="GO" id="GO:0008270">
    <property type="term" value="F:zinc ion binding"/>
    <property type="evidence" value="ECO:0007669"/>
    <property type="project" value="UniProtKB-KW"/>
</dbReference>
<dbReference type="Proteomes" id="UP001148614">
    <property type="component" value="Unassembled WGS sequence"/>
</dbReference>
<protein>
    <recommendedName>
        <fullName evidence="6">Pre-mRNA-splicing factor CWC24</fullName>
    </recommendedName>
</protein>
<feature type="region of interest" description="Disordered" evidence="7">
    <location>
        <begin position="1"/>
        <end position="88"/>
    </location>
</feature>
<feature type="domain" description="RING-type" evidence="8">
    <location>
        <begin position="240"/>
        <end position="277"/>
    </location>
</feature>
<feature type="compositionally biased region" description="Basic residues" evidence="7">
    <location>
        <begin position="28"/>
        <end position="40"/>
    </location>
</feature>
<keyword evidence="6" id="KW-0539">Nucleus</keyword>
<sequence>MESTTPAASTASDAGEVANPPTVVFKSRGMRAKANIRKRPAPAPVAAATTGASDRSSDDSDISSDEGPSVAKRRRRDNRGITSTSTDKKTADTTYSYTFEADRKVPLTDTNDATKRSDWYDEPTKKGPVKAATNVRMTITTDFAPDVCKDYKKTGWCGFGDSCIFLHDRSDMKQGWQLDREWETVAKGRNDLGGTVVSSAAQKSKDKANGRISKVGAGRQAQDEEEEDDEKMLEKIPFVCIICEKPYRSPVVTRCGHYFCEPCALKRYREDPSCKNCGAATGGVFNAATRLERLLKRKRERESQAET</sequence>
<dbReference type="PANTHER" id="PTHR12930">
    <property type="entry name" value="ZINC FINGER PROTEIN 183"/>
    <property type="match status" value="1"/>
</dbReference>
<dbReference type="GO" id="GO:0003677">
    <property type="term" value="F:DNA binding"/>
    <property type="evidence" value="ECO:0007669"/>
    <property type="project" value="UniProtKB-UniRule"/>
</dbReference>
<evidence type="ECO:0000313" key="10">
    <source>
        <dbReference type="EMBL" id="KAJ3577509.1"/>
    </source>
</evidence>
<keyword evidence="2 5" id="KW-0479">Metal-binding</keyword>
<keyword evidence="6" id="KW-0747">Spliceosome</keyword>
<feature type="region of interest" description="Disordered" evidence="7">
    <location>
        <begin position="197"/>
        <end position="229"/>
    </location>
</feature>
<dbReference type="SUPFAM" id="SSF90229">
    <property type="entry name" value="CCCH zinc finger"/>
    <property type="match status" value="1"/>
</dbReference>
<dbReference type="SMART" id="SM00356">
    <property type="entry name" value="ZnF_C3H1"/>
    <property type="match status" value="1"/>
</dbReference>
<keyword evidence="6" id="KW-0508">mRNA splicing</keyword>
<dbReference type="EMBL" id="JANPWZ010000357">
    <property type="protein sequence ID" value="KAJ3577509.1"/>
    <property type="molecule type" value="Genomic_DNA"/>
</dbReference>
<feature type="domain" description="C3H1-type" evidence="9">
    <location>
        <begin position="142"/>
        <end position="170"/>
    </location>
</feature>
<comment type="similarity">
    <text evidence="1 6">Belongs to the CWC24 family.</text>
</comment>
<evidence type="ECO:0000256" key="2">
    <source>
        <dbReference type="ARBA" id="ARBA00022723"/>
    </source>
</evidence>
<keyword evidence="3 5" id="KW-0863">Zinc-finger</keyword>
<dbReference type="Pfam" id="PF00642">
    <property type="entry name" value="zf-CCCH"/>
    <property type="match status" value="1"/>
</dbReference>
<dbReference type="GO" id="GO:0034247">
    <property type="term" value="P:snoRNA splicing"/>
    <property type="evidence" value="ECO:0007669"/>
    <property type="project" value="TreeGrafter"/>
</dbReference>
<evidence type="ECO:0000259" key="9">
    <source>
        <dbReference type="PROSITE" id="PS50103"/>
    </source>
</evidence>
<dbReference type="VEuPathDB" id="FungiDB:F4678DRAFT_419101"/>
<comment type="subcellular location">
    <subcellularLocation>
        <location evidence="6">Nucleus</location>
    </subcellularLocation>
</comment>
<evidence type="ECO:0000256" key="7">
    <source>
        <dbReference type="SAM" id="MobiDB-lite"/>
    </source>
</evidence>
<dbReference type="AlphaFoldDB" id="A0A9W8TPQ8"/>
<name>A0A9W8TPQ8_9PEZI</name>
<dbReference type="InterPro" id="IPR036855">
    <property type="entry name" value="Znf_CCCH_sf"/>
</dbReference>
<feature type="compositionally biased region" description="Basic and acidic residues" evidence="7">
    <location>
        <begin position="108"/>
        <end position="125"/>
    </location>
</feature>
<keyword evidence="4 5" id="KW-0862">Zinc</keyword>
<dbReference type="InterPro" id="IPR017907">
    <property type="entry name" value="Znf_RING_CS"/>
</dbReference>
<evidence type="ECO:0000256" key="3">
    <source>
        <dbReference type="ARBA" id="ARBA00022771"/>
    </source>
</evidence>
<dbReference type="InterPro" id="IPR013083">
    <property type="entry name" value="Znf_RING/FYVE/PHD"/>
</dbReference>
<reference evidence="10" key="1">
    <citation type="submission" date="2022-07" db="EMBL/GenBank/DDBJ databases">
        <title>Genome Sequence of Xylaria arbuscula.</title>
        <authorList>
            <person name="Buettner E."/>
        </authorList>
    </citation>
    <scope>NUCLEOTIDE SEQUENCE</scope>
    <source>
        <strain evidence="10">VT107</strain>
    </source>
</reference>
<dbReference type="CDD" id="cd16539">
    <property type="entry name" value="RING-HC_RNF113A_B"/>
    <property type="match status" value="1"/>
</dbReference>
<evidence type="ECO:0000313" key="11">
    <source>
        <dbReference type="Proteomes" id="UP001148614"/>
    </source>
</evidence>
<dbReference type="SMART" id="SM00184">
    <property type="entry name" value="RING"/>
    <property type="match status" value="1"/>
</dbReference>
<dbReference type="PROSITE" id="PS50089">
    <property type="entry name" value="ZF_RING_2"/>
    <property type="match status" value="1"/>
</dbReference>
<keyword evidence="6" id="KW-0507">mRNA processing</keyword>
<accession>A0A9W8TPQ8</accession>
<organism evidence="10 11">
    <name type="scientific">Xylaria arbuscula</name>
    <dbReference type="NCBI Taxonomy" id="114810"/>
    <lineage>
        <taxon>Eukaryota</taxon>
        <taxon>Fungi</taxon>
        <taxon>Dikarya</taxon>
        <taxon>Ascomycota</taxon>
        <taxon>Pezizomycotina</taxon>
        <taxon>Sordariomycetes</taxon>
        <taxon>Xylariomycetidae</taxon>
        <taxon>Xylariales</taxon>
        <taxon>Xylariaceae</taxon>
        <taxon>Xylaria</taxon>
    </lineage>
</organism>
<dbReference type="InterPro" id="IPR018957">
    <property type="entry name" value="Znf_C3HC4_RING-type"/>
</dbReference>
<dbReference type="InterPro" id="IPR000571">
    <property type="entry name" value="Znf_CCCH"/>
</dbReference>
<evidence type="ECO:0000256" key="5">
    <source>
        <dbReference type="PROSITE-ProRule" id="PRU00723"/>
    </source>
</evidence>
<feature type="compositionally biased region" description="Low complexity" evidence="7">
    <location>
        <begin position="1"/>
        <end position="12"/>
    </location>
</feature>
<evidence type="ECO:0000259" key="8">
    <source>
        <dbReference type="PROSITE" id="PS50089"/>
    </source>
</evidence>
<dbReference type="Gene3D" id="3.30.40.10">
    <property type="entry name" value="Zinc/RING finger domain, C3HC4 (zinc finger)"/>
    <property type="match status" value="1"/>
</dbReference>
<evidence type="ECO:0000256" key="1">
    <source>
        <dbReference type="ARBA" id="ARBA00009161"/>
    </source>
</evidence>
<keyword evidence="6" id="KW-0238">DNA-binding</keyword>
<gene>
    <name evidence="10" type="ORF">NPX13_g3059</name>
</gene>
<comment type="function">
    <text evidence="6">Involved in pre-mRNA splicing.</text>
</comment>
<dbReference type="PANTHER" id="PTHR12930:SF0">
    <property type="entry name" value="RING FINGER PROTEIN 113B"/>
    <property type="match status" value="1"/>
</dbReference>
<dbReference type="SUPFAM" id="SSF57850">
    <property type="entry name" value="RING/U-box"/>
    <property type="match status" value="1"/>
</dbReference>
<dbReference type="Pfam" id="PF00097">
    <property type="entry name" value="zf-C3HC4"/>
    <property type="match status" value="1"/>
</dbReference>
<dbReference type="GO" id="GO:0006397">
    <property type="term" value="P:mRNA processing"/>
    <property type="evidence" value="ECO:0007669"/>
    <property type="project" value="UniProtKB-KW"/>
</dbReference>
<comment type="subunit">
    <text evidence="6">Associated with the spliceosome.</text>
</comment>
<feature type="zinc finger region" description="C3H1-type" evidence="5">
    <location>
        <begin position="142"/>
        <end position="170"/>
    </location>
</feature>
<dbReference type="InterPro" id="IPR039971">
    <property type="entry name" value="CWC24-like"/>
</dbReference>
<dbReference type="GO" id="GO:0005684">
    <property type="term" value="C:U2-type spliceosomal complex"/>
    <property type="evidence" value="ECO:0007669"/>
    <property type="project" value="TreeGrafter"/>
</dbReference>
<evidence type="ECO:0000256" key="4">
    <source>
        <dbReference type="ARBA" id="ARBA00022833"/>
    </source>
</evidence>
<dbReference type="PROSITE" id="PS50103">
    <property type="entry name" value="ZF_C3H1"/>
    <property type="match status" value="1"/>
</dbReference>
<keyword evidence="11" id="KW-1185">Reference proteome</keyword>
<proteinExistence type="inferred from homology"/>